<dbReference type="SMART" id="SM00888">
    <property type="entry name" value="EF1_GNE"/>
    <property type="match status" value="1"/>
</dbReference>
<dbReference type="PANTHER" id="PTHR11595:SF21">
    <property type="entry name" value="ELONGATION FACTOR 1-BETA"/>
    <property type="match status" value="1"/>
</dbReference>
<dbReference type="InterPro" id="IPR014038">
    <property type="entry name" value="EF1B_bsu/dsu_GNE"/>
</dbReference>
<accession>A0A8S2DZ83</accession>
<dbReference type="InterPro" id="IPR049720">
    <property type="entry name" value="EF1B_bsu/dsu"/>
</dbReference>
<feature type="compositionally biased region" description="Polar residues" evidence="5">
    <location>
        <begin position="816"/>
        <end position="825"/>
    </location>
</feature>
<dbReference type="InterPro" id="IPR000504">
    <property type="entry name" value="RRM_dom"/>
</dbReference>
<feature type="region of interest" description="Disordered" evidence="5">
    <location>
        <begin position="371"/>
        <end position="406"/>
    </location>
</feature>
<dbReference type="PANTHER" id="PTHR11595">
    <property type="entry name" value="EF-HAND AND COILED-COIL DOMAIN-CONTAINING FAMILY MEMBER"/>
    <property type="match status" value="1"/>
</dbReference>
<feature type="region of interest" description="Disordered" evidence="5">
    <location>
        <begin position="642"/>
        <end position="664"/>
    </location>
</feature>
<keyword evidence="4" id="KW-0694">RNA-binding</keyword>
<feature type="compositionally biased region" description="Basic and acidic residues" evidence="5">
    <location>
        <begin position="61"/>
        <end position="82"/>
    </location>
</feature>
<feature type="region of interest" description="Disordered" evidence="5">
    <location>
        <begin position="39"/>
        <end position="111"/>
    </location>
</feature>
<dbReference type="CDD" id="cd00292">
    <property type="entry name" value="EF1B"/>
    <property type="match status" value="1"/>
</dbReference>
<feature type="compositionally biased region" description="Polar residues" evidence="5">
    <location>
        <begin position="382"/>
        <end position="396"/>
    </location>
</feature>
<dbReference type="Pfam" id="PF00076">
    <property type="entry name" value="RRM_1"/>
    <property type="match status" value="2"/>
</dbReference>
<evidence type="ECO:0000256" key="1">
    <source>
        <dbReference type="ARBA" id="ARBA00007411"/>
    </source>
</evidence>
<dbReference type="SMART" id="SM00360">
    <property type="entry name" value="RRM"/>
    <property type="match status" value="2"/>
</dbReference>
<feature type="region of interest" description="Disordered" evidence="5">
    <location>
        <begin position="306"/>
        <end position="354"/>
    </location>
</feature>
<dbReference type="SUPFAM" id="SSF54984">
    <property type="entry name" value="eEF-1beta-like"/>
    <property type="match status" value="1"/>
</dbReference>
<feature type="compositionally biased region" description="Basic and acidic residues" evidence="5">
    <location>
        <begin position="39"/>
        <end position="50"/>
    </location>
</feature>
<gene>
    <name evidence="7" type="ORF">OVA965_LOCUS18021</name>
    <name evidence="8" type="ORF">TMI583_LOCUS18033</name>
</gene>
<dbReference type="EMBL" id="CAJOBA010008843">
    <property type="protein sequence ID" value="CAF3837750.1"/>
    <property type="molecule type" value="Genomic_DNA"/>
</dbReference>
<feature type="region of interest" description="Disordered" evidence="5">
    <location>
        <begin position="594"/>
        <end position="625"/>
    </location>
</feature>
<evidence type="ECO:0000313" key="8">
    <source>
        <dbReference type="EMBL" id="CAF3837750.1"/>
    </source>
</evidence>
<dbReference type="Pfam" id="PF10587">
    <property type="entry name" value="EF-1_beta_acid"/>
    <property type="match status" value="1"/>
</dbReference>
<feature type="domain" description="RRM" evidence="6">
    <location>
        <begin position="519"/>
        <end position="590"/>
    </location>
</feature>
<feature type="domain" description="RRM" evidence="6">
    <location>
        <begin position="231"/>
        <end position="302"/>
    </location>
</feature>
<dbReference type="Gene3D" id="3.30.70.330">
    <property type="match status" value="2"/>
</dbReference>
<dbReference type="EMBL" id="CAJNOK010008827">
    <property type="protein sequence ID" value="CAF1073729.1"/>
    <property type="molecule type" value="Genomic_DNA"/>
</dbReference>
<evidence type="ECO:0000256" key="5">
    <source>
        <dbReference type="SAM" id="MobiDB-lite"/>
    </source>
</evidence>
<reference evidence="7" key="1">
    <citation type="submission" date="2021-02" db="EMBL/GenBank/DDBJ databases">
        <authorList>
            <person name="Nowell W R."/>
        </authorList>
    </citation>
    <scope>NUCLEOTIDE SEQUENCE</scope>
</reference>
<evidence type="ECO:0000256" key="4">
    <source>
        <dbReference type="PROSITE-ProRule" id="PRU00176"/>
    </source>
</evidence>
<dbReference type="Proteomes" id="UP000677228">
    <property type="component" value="Unassembled WGS sequence"/>
</dbReference>
<protein>
    <recommendedName>
        <fullName evidence="6">RRM domain-containing protein</fullName>
    </recommendedName>
</protein>
<dbReference type="InterPro" id="IPR035979">
    <property type="entry name" value="RBD_domain_sf"/>
</dbReference>
<sequence length="961" mass="107954">YQPSKGDIVVFEAVKKSPPKDLENAFRWFKHISSFDDNERQKFKGERKAIDQYGRVSGQDSVEKHVFKSLSHDPHEKSDEKTNTTTAKPAKSGNDDDIDLFGSDDEDDEEAKRIRDERLKTYAEKKSKKPGPIAKSSIVLDIKPWEDTTDLVEMERLVRGIELDGLVWGASRLVPLAFTIKKLQINCVVEDDKVGTDILEERITEFEDYVQSVDVAAFQKNLVECMAAIETKLYVTNFPSSATRQQLQLFFGRFGRVQECAIMWNSYAFVHYSNIDEAKRALEQANGALFLNRKLIVQLSTSRFRPNPKEITNGGGENVDNGLQDSFATNGDNDGWINNTRQNQQHSSPLNYMNEPSYNVDLNRQCYSFQNGHQQHNNTNNDYSSSSLQQKDNQCLPSYYPQHDNNSQNYHPLVNDSGLLSTLAQTPPPSSVSNDHQYYNRFDLNMNHLQQQYINGTALNYNKIASSSTSSCSNNGSTNGEIKNRMIFPNNDSGDATVATNKNISKIIRTDIGANSEIPKLYVTNLPDNCKANDLQRLFSNYGVVVDCVILWDYYAFITYRKFSEAELALQSLHGQMWKERRLIVEWSRASGRRQTTTTSTGMKKDQVFNTSPLLNGEERQQKQSYLTNKKDVSQNLFITNNSNLSQPLSPSKKSPLSQLDQSSRVRPATLSYLPHYQQQQFASALSPTTMISPTPTVQTSSAPLPQSPQQQQQVFSVNRNLMMLSLLQHQQQQQLPKSSSPVQNHPNVYLGGATPPPGNGANYSENTNTLMHNSFPAYAGSNINSLADNNATFERLAAASSSNKSPLDNLLFSPKGNSNNNTSLKDAERTQQHTMSDIVALLDGCTSDQSETKSLSDLRTTSAMSCSSSTRAEPPNIFNNESILSSLFWNIDFPAAVSNASIKQSVLNKLFESKTDCFENHQENMGTSSQQSRPYSYHLTLTTAPENNYQSSMYCYNGWN</sequence>
<evidence type="ECO:0000313" key="9">
    <source>
        <dbReference type="Proteomes" id="UP000677228"/>
    </source>
</evidence>
<feature type="compositionally biased region" description="Polar residues" evidence="5">
    <location>
        <begin position="321"/>
        <end position="354"/>
    </location>
</feature>
<feature type="compositionally biased region" description="Low complexity" evidence="5">
    <location>
        <begin position="371"/>
        <end position="381"/>
    </location>
</feature>
<feature type="compositionally biased region" description="Low complexity" evidence="5">
    <location>
        <begin position="642"/>
        <end position="660"/>
    </location>
</feature>
<dbReference type="Proteomes" id="UP000682733">
    <property type="component" value="Unassembled WGS sequence"/>
</dbReference>
<comment type="similarity">
    <text evidence="1">Belongs to the EF-1-beta/EF-1-delta family.</text>
</comment>
<feature type="region of interest" description="Disordered" evidence="5">
    <location>
        <begin position="805"/>
        <end position="832"/>
    </location>
</feature>
<name>A0A8S2DZ83_9BILA</name>
<dbReference type="CDD" id="cd00590">
    <property type="entry name" value="RRM_SF"/>
    <property type="match status" value="2"/>
</dbReference>
<dbReference type="GO" id="GO:0005085">
    <property type="term" value="F:guanyl-nucleotide exchange factor activity"/>
    <property type="evidence" value="ECO:0007669"/>
    <property type="project" value="TreeGrafter"/>
</dbReference>
<evidence type="ECO:0000256" key="3">
    <source>
        <dbReference type="ARBA" id="ARBA00022917"/>
    </source>
</evidence>
<dbReference type="InterPro" id="IPR012677">
    <property type="entry name" value="Nucleotide-bd_a/b_plait_sf"/>
</dbReference>
<dbReference type="FunFam" id="3.30.70.60:FF:000001">
    <property type="entry name" value="Elongation factor 1-beta 1 like"/>
    <property type="match status" value="1"/>
</dbReference>
<dbReference type="InterPro" id="IPR014717">
    <property type="entry name" value="Transl_elong_EF1B/ribsomal_bS6"/>
</dbReference>
<dbReference type="GO" id="GO:0005829">
    <property type="term" value="C:cytosol"/>
    <property type="evidence" value="ECO:0007669"/>
    <property type="project" value="TreeGrafter"/>
</dbReference>
<dbReference type="InterPro" id="IPR018940">
    <property type="entry name" value="EF-1_beta_acid_region_euk"/>
</dbReference>
<feature type="non-terminal residue" evidence="7">
    <location>
        <position position="1"/>
    </location>
</feature>
<dbReference type="GO" id="GO:0005853">
    <property type="term" value="C:eukaryotic translation elongation factor 1 complex"/>
    <property type="evidence" value="ECO:0007669"/>
    <property type="project" value="InterPro"/>
</dbReference>
<dbReference type="Pfam" id="PF00736">
    <property type="entry name" value="EF1_GNE"/>
    <property type="match status" value="1"/>
</dbReference>
<dbReference type="SMART" id="SM01182">
    <property type="entry name" value="EF-1_beta_acid"/>
    <property type="match status" value="1"/>
</dbReference>
<dbReference type="Gene3D" id="3.30.70.60">
    <property type="match status" value="1"/>
</dbReference>
<evidence type="ECO:0000259" key="6">
    <source>
        <dbReference type="PROSITE" id="PS50102"/>
    </source>
</evidence>
<dbReference type="InterPro" id="IPR036219">
    <property type="entry name" value="eEF-1beta-like_sf"/>
</dbReference>
<dbReference type="PROSITE" id="PS50102">
    <property type="entry name" value="RRM"/>
    <property type="match status" value="2"/>
</dbReference>
<dbReference type="AlphaFoldDB" id="A0A8S2DZ83"/>
<proteinExistence type="inferred from homology"/>
<comment type="caution">
    <text evidence="7">The sequence shown here is derived from an EMBL/GenBank/DDBJ whole genome shotgun (WGS) entry which is preliminary data.</text>
</comment>
<dbReference type="GO" id="GO:0003723">
    <property type="term" value="F:RNA binding"/>
    <property type="evidence" value="ECO:0007669"/>
    <property type="project" value="UniProtKB-UniRule"/>
</dbReference>
<keyword evidence="2" id="KW-0251">Elongation factor</keyword>
<feature type="compositionally biased region" description="Acidic residues" evidence="5">
    <location>
        <begin position="95"/>
        <end position="109"/>
    </location>
</feature>
<evidence type="ECO:0000256" key="2">
    <source>
        <dbReference type="ARBA" id="ARBA00022768"/>
    </source>
</evidence>
<evidence type="ECO:0000313" key="7">
    <source>
        <dbReference type="EMBL" id="CAF1073729.1"/>
    </source>
</evidence>
<keyword evidence="3" id="KW-0648">Protein biosynthesis</keyword>
<organism evidence="7 9">
    <name type="scientific">Didymodactylos carnosus</name>
    <dbReference type="NCBI Taxonomy" id="1234261"/>
    <lineage>
        <taxon>Eukaryota</taxon>
        <taxon>Metazoa</taxon>
        <taxon>Spiralia</taxon>
        <taxon>Gnathifera</taxon>
        <taxon>Rotifera</taxon>
        <taxon>Eurotatoria</taxon>
        <taxon>Bdelloidea</taxon>
        <taxon>Philodinida</taxon>
        <taxon>Philodinidae</taxon>
        <taxon>Didymodactylos</taxon>
    </lineage>
</organism>
<dbReference type="SUPFAM" id="SSF54928">
    <property type="entry name" value="RNA-binding domain, RBD"/>
    <property type="match status" value="2"/>
</dbReference>
<dbReference type="GO" id="GO:0003746">
    <property type="term" value="F:translation elongation factor activity"/>
    <property type="evidence" value="ECO:0007669"/>
    <property type="project" value="UniProtKB-KW"/>
</dbReference>